<keyword evidence="1" id="KW-0732">Signal</keyword>
<protein>
    <recommendedName>
        <fullName evidence="2">CBM6 domain-containing protein</fullName>
    </recommendedName>
</protein>
<dbReference type="SUPFAM" id="SSF101478">
    <property type="entry name" value="ADP-ribosylglycohydrolase"/>
    <property type="match status" value="1"/>
</dbReference>
<proteinExistence type="predicted"/>
<dbReference type="Pfam" id="PF03747">
    <property type="entry name" value="ADP_ribosyl_GH"/>
    <property type="match status" value="1"/>
</dbReference>
<sequence length="653" mass="69165">MRRFLPVLLVAAFAVPAGAAPASPAEASTLTLSRATYRDKTLAAILGQVGGVLTGYEYKSQNPEPTDACFAPAAGPYSGDAPASCWTPNGYPGYDRLGAPNFAATQTGSDDDYHIDFFDQLILADHGPDATFQDIKDEWVAHNVGDWGPGDIANAAMRDDGLVPPLTGQAEYNRHYWLTEPYIENDTLGLVAPGMPATARDLAGRFGSVTGEFDSVVWAKLLSTMLSEAYFATDARTVLADAAAVLPRDSWPYTVYQKVVALHEQNPADWRWAQAQLMAFVRNVYGQDNVMAIPDRNNGSTLIAILYGGNDYLTTLKIASLIGNDADCTASAVAGLMGVIKGMAGTPQAFKDKIYQGGAGRYINDLTTGFPPNIKQNYPTSQSWDDIVSLYESNAAAQVTARGGSTTATTFTIAGQSVTPERTVQVNNADFEQGTLAGWSTWTPGGTTGHAFVENNGTAQSGAWKGTVFTDASVSEIKLYTALRGLQIGATYRVSAFVQGDQAARLYVDNLYASAVGTYAVANRQWVNRTIEFTATATTAQTGLHLPPGATGFAAIDNLSVVQITAPATTRYEAESAARSGGSVQSSASASGGQYVGGLNNTGDYVQFSVTVPAAGEYRLAVNYASATPDASRLDVLVNGTKRFTAPFPRTEA</sequence>
<dbReference type="SUPFAM" id="SSF49785">
    <property type="entry name" value="Galactose-binding domain-like"/>
    <property type="match status" value="2"/>
</dbReference>
<evidence type="ECO:0000313" key="4">
    <source>
        <dbReference type="Proteomes" id="UP001501444"/>
    </source>
</evidence>
<dbReference type="PROSITE" id="PS51175">
    <property type="entry name" value="CBM6"/>
    <property type="match status" value="1"/>
</dbReference>
<comment type="caution">
    <text evidence="3">The sequence shown here is derived from an EMBL/GenBank/DDBJ whole genome shotgun (WGS) entry which is preliminary data.</text>
</comment>
<feature type="domain" description="CBM6" evidence="2">
    <location>
        <begin position="570"/>
        <end position="653"/>
    </location>
</feature>
<dbReference type="Pfam" id="PF16990">
    <property type="entry name" value="CBM_35"/>
    <property type="match status" value="1"/>
</dbReference>
<dbReference type="Gene3D" id="2.60.120.260">
    <property type="entry name" value="Galactose-binding domain-like"/>
    <property type="match status" value="2"/>
</dbReference>
<dbReference type="Gene3D" id="1.10.4080.10">
    <property type="entry name" value="ADP-ribosylation/Crystallin J1"/>
    <property type="match status" value="1"/>
</dbReference>
<name>A0ABP5SLY0_9ACTN</name>
<accession>A0ABP5SLY0</accession>
<keyword evidence="4" id="KW-1185">Reference proteome</keyword>
<evidence type="ECO:0000313" key="3">
    <source>
        <dbReference type="EMBL" id="GAA2332359.1"/>
    </source>
</evidence>
<dbReference type="Proteomes" id="UP001501444">
    <property type="component" value="Unassembled WGS sequence"/>
</dbReference>
<feature type="signal peptide" evidence="1">
    <location>
        <begin position="1"/>
        <end position="19"/>
    </location>
</feature>
<evidence type="ECO:0000259" key="2">
    <source>
        <dbReference type="PROSITE" id="PS51175"/>
    </source>
</evidence>
<dbReference type="InterPro" id="IPR005084">
    <property type="entry name" value="CBM6"/>
</dbReference>
<organism evidence="3 4">
    <name type="scientific">Dactylosporangium salmoneum</name>
    <dbReference type="NCBI Taxonomy" id="53361"/>
    <lineage>
        <taxon>Bacteria</taxon>
        <taxon>Bacillati</taxon>
        <taxon>Actinomycetota</taxon>
        <taxon>Actinomycetes</taxon>
        <taxon>Micromonosporales</taxon>
        <taxon>Micromonosporaceae</taxon>
        <taxon>Dactylosporangium</taxon>
    </lineage>
</organism>
<gene>
    <name evidence="3" type="ORF">GCM10010170_011260</name>
</gene>
<dbReference type="InterPro" id="IPR008979">
    <property type="entry name" value="Galactose-bd-like_sf"/>
</dbReference>
<reference evidence="4" key="1">
    <citation type="journal article" date="2019" name="Int. J. Syst. Evol. Microbiol.">
        <title>The Global Catalogue of Microorganisms (GCM) 10K type strain sequencing project: providing services to taxonomists for standard genome sequencing and annotation.</title>
        <authorList>
            <consortium name="The Broad Institute Genomics Platform"/>
            <consortium name="The Broad Institute Genome Sequencing Center for Infectious Disease"/>
            <person name="Wu L."/>
            <person name="Ma J."/>
        </authorList>
    </citation>
    <scope>NUCLEOTIDE SEQUENCE [LARGE SCALE GENOMIC DNA]</scope>
    <source>
        <strain evidence="4">JCM 3272</strain>
    </source>
</reference>
<dbReference type="InterPro" id="IPR005502">
    <property type="entry name" value="Ribosyl_crysJ1"/>
</dbReference>
<dbReference type="InterPro" id="IPR036705">
    <property type="entry name" value="Ribosyl_crysJ1_sf"/>
</dbReference>
<evidence type="ECO:0000256" key="1">
    <source>
        <dbReference type="SAM" id="SignalP"/>
    </source>
</evidence>
<feature type="chain" id="PRO_5046260850" description="CBM6 domain-containing protein" evidence="1">
    <location>
        <begin position="20"/>
        <end position="653"/>
    </location>
</feature>
<dbReference type="RefSeq" id="WP_344611143.1">
    <property type="nucleotide sequence ID" value="NZ_BAAARV010000007.1"/>
</dbReference>
<dbReference type="EMBL" id="BAAARV010000007">
    <property type="protein sequence ID" value="GAA2332359.1"/>
    <property type="molecule type" value="Genomic_DNA"/>
</dbReference>